<evidence type="ECO:0000313" key="7">
    <source>
        <dbReference type="EMBL" id="GLI41046.1"/>
    </source>
</evidence>
<dbReference type="GO" id="GO:0070043">
    <property type="term" value="F:rRNA (guanine-N7-)-methyltransferase activity"/>
    <property type="evidence" value="ECO:0007669"/>
    <property type="project" value="UniProtKB-UniRule"/>
</dbReference>
<evidence type="ECO:0000256" key="4">
    <source>
        <dbReference type="ARBA" id="ARBA00022679"/>
    </source>
</evidence>
<feature type="binding site" evidence="6">
    <location>
        <position position="89"/>
    </location>
    <ligand>
        <name>S-adenosyl-L-methionine</name>
        <dbReference type="ChEBI" id="CHEBI:59789"/>
    </ligand>
</feature>
<evidence type="ECO:0000256" key="5">
    <source>
        <dbReference type="ARBA" id="ARBA00022691"/>
    </source>
</evidence>
<feature type="binding site" evidence="6">
    <location>
        <position position="155"/>
    </location>
    <ligand>
        <name>S-adenosyl-L-methionine</name>
        <dbReference type="ChEBI" id="CHEBI:59789"/>
    </ligand>
</feature>
<dbReference type="RefSeq" id="WP_270116655.1">
    <property type="nucleotide sequence ID" value="NZ_BAAAOL010000002.1"/>
</dbReference>
<keyword evidence="1 6" id="KW-0963">Cytoplasm</keyword>
<dbReference type="NCBIfam" id="TIGR00138">
    <property type="entry name" value="rsmG_gidB"/>
    <property type="match status" value="1"/>
</dbReference>
<keyword evidence="5 6" id="KW-0949">S-adenosyl-L-methionine</keyword>
<dbReference type="Gene3D" id="3.40.50.150">
    <property type="entry name" value="Vaccinia Virus protein VP39"/>
    <property type="match status" value="1"/>
</dbReference>
<dbReference type="SUPFAM" id="SSF53335">
    <property type="entry name" value="S-adenosyl-L-methionine-dependent methyltransferases"/>
    <property type="match status" value="1"/>
</dbReference>
<evidence type="ECO:0000256" key="2">
    <source>
        <dbReference type="ARBA" id="ARBA00022552"/>
    </source>
</evidence>
<reference evidence="7" key="1">
    <citation type="submission" date="2022-12" db="EMBL/GenBank/DDBJ databases">
        <title>Reference genome sequencing for broad-spectrum identification of bacterial and archaeal isolates by mass spectrometry.</title>
        <authorList>
            <person name="Sekiguchi Y."/>
            <person name="Tourlousse D.M."/>
        </authorList>
    </citation>
    <scope>NUCLEOTIDE SEQUENCE</scope>
    <source>
        <strain evidence="7">LLR39Z86</strain>
    </source>
</reference>
<dbReference type="EMBL" id="BSDT01000001">
    <property type="protein sequence ID" value="GLI41046.1"/>
    <property type="molecule type" value="Genomic_DNA"/>
</dbReference>
<dbReference type="HAMAP" id="MF_00074">
    <property type="entry name" value="16SrRNA_methyltr_G"/>
    <property type="match status" value="1"/>
</dbReference>
<accession>A0A9W6G5T7</accession>
<evidence type="ECO:0000313" key="8">
    <source>
        <dbReference type="Proteomes" id="UP001144313"/>
    </source>
</evidence>
<organism evidence="7 8">
    <name type="scientific">Glycomyces algeriensis</name>
    <dbReference type="NCBI Taxonomy" id="256037"/>
    <lineage>
        <taxon>Bacteria</taxon>
        <taxon>Bacillati</taxon>
        <taxon>Actinomycetota</taxon>
        <taxon>Actinomycetes</taxon>
        <taxon>Glycomycetales</taxon>
        <taxon>Glycomycetaceae</taxon>
        <taxon>Glycomyces</taxon>
    </lineage>
</organism>
<keyword evidence="4 6" id="KW-0808">Transferase</keyword>
<dbReference type="GO" id="GO:0005829">
    <property type="term" value="C:cytosol"/>
    <property type="evidence" value="ECO:0007669"/>
    <property type="project" value="TreeGrafter"/>
</dbReference>
<dbReference type="CDD" id="cd02440">
    <property type="entry name" value="AdoMet_MTases"/>
    <property type="match status" value="1"/>
</dbReference>
<dbReference type="PANTHER" id="PTHR31760:SF0">
    <property type="entry name" value="S-ADENOSYL-L-METHIONINE-DEPENDENT METHYLTRANSFERASES SUPERFAMILY PROTEIN"/>
    <property type="match status" value="1"/>
</dbReference>
<evidence type="ECO:0000256" key="6">
    <source>
        <dbReference type="HAMAP-Rule" id="MF_00074"/>
    </source>
</evidence>
<keyword evidence="8" id="KW-1185">Reference proteome</keyword>
<protein>
    <recommendedName>
        <fullName evidence="6">Ribosomal RNA small subunit methyltransferase G</fullName>
        <ecNumber evidence="6">2.1.1.-</ecNumber>
    </recommendedName>
    <alternativeName>
        <fullName evidence="6">16S rRNA 7-methylguanosine methyltransferase</fullName>
        <shortName evidence="6">16S rRNA m7G methyltransferase</shortName>
    </alternativeName>
</protein>
<feature type="binding site" evidence="6">
    <location>
        <position position="94"/>
    </location>
    <ligand>
        <name>S-adenosyl-L-methionine</name>
        <dbReference type="ChEBI" id="CHEBI:59789"/>
    </ligand>
</feature>
<gene>
    <name evidence="7" type="primary">gidB</name>
    <name evidence="6" type="synonym">rsmG</name>
    <name evidence="7" type="ORF">GALLR39Z86_08960</name>
</gene>
<dbReference type="Pfam" id="PF02527">
    <property type="entry name" value="GidB"/>
    <property type="match status" value="1"/>
</dbReference>
<dbReference type="EC" id="2.1.1.-" evidence="6"/>
<keyword evidence="2 6" id="KW-0698">rRNA processing</keyword>
<comment type="caution">
    <text evidence="6">Lacks conserved residue(s) required for the propagation of feature annotation.</text>
</comment>
<proteinExistence type="inferred from homology"/>
<comment type="caution">
    <text evidence="7">The sequence shown here is derived from an EMBL/GenBank/DDBJ whole genome shotgun (WGS) entry which is preliminary data.</text>
</comment>
<dbReference type="Proteomes" id="UP001144313">
    <property type="component" value="Unassembled WGS sequence"/>
</dbReference>
<name>A0A9W6G5T7_9ACTN</name>
<dbReference type="PANTHER" id="PTHR31760">
    <property type="entry name" value="S-ADENOSYL-L-METHIONINE-DEPENDENT METHYLTRANSFERASES SUPERFAMILY PROTEIN"/>
    <property type="match status" value="1"/>
</dbReference>
<comment type="similarity">
    <text evidence="6">Belongs to the methyltransferase superfamily. RNA methyltransferase RsmG family.</text>
</comment>
<comment type="subcellular location">
    <subcellularLocation>
        <location evidence="6">Cytoplasm</location>
    </subcellularLocation>
</comment>
<comment type="function">
    <text evidence="6">Specifically methylates the N7 position of a guanine in 16S rRNA.</text>
</comment>
<evidence type="ECO:0000256" key="3">
    <source>
        <dbReference type="ARBA" id="ARBA00022603"/>
    </source>
</evidence>
<dbReference type="InterPro" id="IPR029063">
    <property type="entry name" value="SAM-dependent_MTases_sf"/>
</dbReference>
<dbReference type="AlphaFoldDB" id="A0A9W6G5T7"/>
<keyword evidence="3 6" id="KW-0489">Methyltransferase</keyword>
<dbReference type="InterPro" id="IPR003682">
    <property type="entry name" value="rRNA_ssu_MeTfrase_G"/>
</dbReference>
<sequence>MTEEPTGSESAEANVSRETLASVFGAGDLETADERIALAEAYVGLLSTIGIERGLIGPREVPRLWARHVLSSAVVEELIPEKADVLDVGSGGGLPGIPLAIARPDLWVTLVEPMQRRVDFLQEVLEALGITNVEVLRARAAEVDPKGRADIVVSRAVAPLAKLVGWCLPLARVGGAMLAIKGQGASLEVTESGGLIKRAGGGKAAILTCGESKLSEQDDFTIPATVVKIERVR</sequence>
<evidence type="ECO:0000256" key="1">
    <source>
        <dbReference type="ARBA" id="ARBA00022490"/>
    </source>
</evidence>